<dbReference type="Proteomes" id="UP000001497">
    <property type="component" value="Chromosome"/>
</dbReference>
<evidence type="ECO:0000313" key="5">
    <source>
        <dbReference type="Proteomes" id="UP000000517"/>
    </source>
</evidence>
<dbReference type="STRING" id="59374.FSU_2010"/>
<organism evidence="2">
    <name type="scientific">Fibrobacter succinogenes (strain ATCC 19169 / S85)</name>
    <dbReference type="NCBI Taxonomy" id="59374"/>
    <lineage>
        <taxon>Bacteria</taxon>
        <taxon>Pseudomonadati</taxon>
        <taxon>Fibrobacterota</taxon>
        <taxon>Fibrobacteria</taxon>
        <taxon>Fibrobacterales</taxon>
        <taxon>Fibrobacteraceae</taxon>
        <taxon>Fibrobacter</taxon>
    </lineage>
</organism>
<dbReference type="KEGG" id="fsc:FSU_2010"/>
<dbReference type="KEGG" id="fsu:Fisuc_1528"/>
<reference evidence="2" key="1">
    <citation type="journal article" date="2007" name="J. Bacteriol.">
        <title>Outer membrane proteins of Fibrobacter succinogenes with potential roles in adhesion to cellulose and in cellulose digestion.</title>
        <authorList>
            <person name="Jun H.S."/>
            <person name="Qi M."/>
            <person name="Gong J."/>
            <person name="Egbosimba E.E."/>
            <person name="Forsberg C.W."/>
        </authorList>
    </citation>
    <scope>NUCLEOTIDE SEQUENCE</scope>
    <source>
        <strain evidence="2">S85</strain>
    </source>
</reference>
<evidence type="ECO:0000313" key="6">
    <source>
        <dbReference type="Proteomes" id="UP000001497"/>
    </source>
</evidence>
<evidence type="ECO:0000313" key="3">
    <source>
        <dbReference type="EMBL" id="ACX75125.1"/>
    </source>
</evidence>
<reference evidence="3 6" key="2">
    <citation type="submission" date="2009-10" db="EMBL/GenBank/DDBJ databases">
        <title>Complete sequence of Fibrobacter succinogenes subsp. succinogenes S85.</title>
        <authorList>
            <consortium name="US DOE Joint Genome Institute"/>
            <person name="Lucas S."/>
            <person name="Copeland A."/>
            <person name="Lapidus A."/>
            <person name="Glavina del Rio T."/>
            <person name="Tice H."/>
            <person name="Bruce D."/>
            <person name="Goodwin L."/>
            <person name="Pitluck S."/>
            <person name="Chertkov O."/>
            <person name="Detter J.C."/>
            <person name="Han C."/>
            <person name="Tapia R."/>
            <person name="Larimer F."/>
            <person name="Land M."/>
            <person name="Hauser L."/>
            <person name="Kyrpides N."/>
            <person name="Mikhailova N."/>
            <person name="Weimer P.J."/>
            <person name="Stevenson D.M."/>
            <person name="Boyum J."/>
            <person name="Brumm P.I."/>
            <person name="Mead D."/>
        </authorList>
    </citation>
    <scope>NUCLEOTIDE SEQUENCE [LARGE SCALE GENOMIC DNA]</scope>
    <source>
        <strain evidence="6">ATCC 19169 / S85</strain>
        <strain evidence="3">S85</strain>
    </source>
</reference>
<dbReference type="EMBL" id="CP001792">
    <property type="protein sequence ID" value="ACX75125.1"/>
    <property type="molecule type" value="Genomic_DNA"/>
</dbReference>
<keyword evidence="6" id="KW-1185">Reference proteome</keyword>
<dbReference type="EMBL" id="EU055585">
    <property type="protein sequence ID" value="ABU45479.1"/>
    <property type="molecule type" value="Genomic_DNA"/>
</dbReference>
<name>A7UG48_FIBSS</name>
<feature type="signal peptide" evidence="1">
    <location>
        <begin position="1"/>
        <end position="25"/>
    </location>
</feature>
<dbReference type="OrthoDB" id="909445at2"/>
<proteinExistence type="predicted"/>
<evidence type="ECO:0000313" key="2">
    <source>
        <dbReference type="EMBL" id="ABU45479.1"/>
    </source>
</evidence>
<keyword evidence="1" id="KW-0732">Signal</keyword>
<accession>A7UG48</accession>
<reference evidence="4" key="4">
    <citation type="submission" date="2010-08" db="EMBL/GenBank/DDBJ databases">
        <authorList>
            <person name="Durkin A.S."/>
            <person name="Nelson K.E."/>
            <person name="Morrison M."/>
            <person name="Forsberg C.W."/>
            <person name="Wilson D.B."/>
            <person name="Russell J.B."/>
            <person name="Cann I.K.O."/>
            <person name="Mackie R.I."/>
            <person name="White B.A."/>
        </authorList>
    </citation>
    <scope>NUCLEOTIDE SEQUENCE</scope>
    <source>
        <strain evidence="4">S85</strain>
    </source>
</reference>
<gene>
    <name evidence="3" type="ordered locus">Fisuc_1528</name>
    <name evidence="4" type="ordered locus">FSU_2010</name>
</gene>
<sequence>MNFNMNMRKFLLTSAVAFSAASAFAADNQAEVVTQQKSLLEKLDSLNAAVLGLKINGTAKAGIAASFASSDQFASESPTQENQAFTDVNLRLTARPSSETMIDVQLRLHKDWQNAYDENNNPIIGHWFSYDGTILNKHVDFNLGYMRVGYTPLTIYTPQTEILQEPEILAEKRREALAQRNLDTTSRRLLQGLNVVYNSGNVSVLDNITAQLTGARLRNTAKKIDQVFFDFDFADRYLLGARVGADAYGAHLGVNFVNLMDRKQTRRSRPISDADTIYYDNNMVISADVAFDSKKLLPELPVTFGLTGEFAMSKWKVDRDYNVKENQTSYNAMAGKEDGKSFVYLKPVTKAVTTYTNEDYADVDGKSFYADLFVKGNISDIDFKVNAGYFQTDSGFWSELASTPVYMGRSTIFNGNALYGNPADSLVLATFGASSLENLYFSVYNSTTLQATNLMTSGGSNSLSADAGESSYMYSRLDNNYKNGHFYRNGYTSNTYKKLEMLSLKPFMDIDPSVSLALPLGKATPDRKGITAKADVNWADKVTFNARVNMVTQSNLIGYDPVTFAPISTENKFTEFAAGLGVDAGALAGLDRQILLQGSYSHGEEDSYLKRKADRIVAGFTADVWGPIALLGGFQMYTKEFGNGYAVAAAAVTKATEMLALGGARVKLAPLSYVSLQGGLLKNELEYSVIGVPAVNKISISKLVLLADVTVNF</sequence>
<reference evidence="5" key="3">
    <citation type="submission" date="2010-08" db="EMBL/GenBank/DDBJ databases">
        <title>Complete sequence of Fibrobacter succinogenes subsp. succinogenes S85.</title>
        <authorList>
            <person name="Durkin A.S."/>
            <person name="Nelson K.E."/>
            <person name="Morrison M."/>
            <person name="Forsberg C.W."/>
            <person name="Wilson D.B."/>
            <person name="Russell J.B."/>
            <person name="Cann I.K.O."/>
            <person name="Mackie R.I."/>
            <person name="White B.A."/>
        </authorList>
    </citation>
    <scope>NUCLEOTIDE SEQUENCE [LARGE SCALE GENOMIC DNA]</scope>
    <source>
        <strain evidence="5">ATCC 19169 / S85</strain>
    </source>
</reference>
<dbReference type="Proteomes" id="UP000000517">
    <property type="component" value="Chromosome"/>
</dbReference>
<evidence type="ECO:0000313" key="4">
    <source>
        <dbReference type="EMBL" id="ADL26663.1"/>
    </source>
</evidence>
<dbReference type="HOGENOM" id="CLU_387212_0_0_0"/>
<dbReference type="RefSeq" id="WP_014546214.1">
    <property type="nucleotide sequence ID" value="NC_013410.1"/>
</dbReference>
<evidence type="ECO:0000256" key="1">
    <source>
        <dbReference type="SAM" id="SignalP"/>
    </source>
</evidence>
<dbReference type="EMBL" id="CP002158">
    <property type="protein sequence ID" value="ADL26663.1"/>
    <property type="molecule type" value="Genomic_DNA"/>
</dbReference>
<protein>
    <submittedName>
        <fullName evidence="2">Membrane protein</fullName>
    </submittedName>
</protein>
<feature type="chain" id="PRO_5007909710" evidence="1">
    <location>
        <begin position="26"/>
        <end position="713"/>
    </location>
</feature>
<dbReference type="AlphaFoldDB" id="A7UG48"/>